<dbReference type="InterPro" id="IPR032687">
    <property type="entry name" value="AraC-type_N"/>
</dbReference>
<keyword evidence="1" id="KW-0238">DNA-binding</keyword>
<dbReference type="PROSITE" id="PS01124">
    <property type="entry name" value="HTH_ARAC_FAMILY_2"/>
    <property type="match status" value="1"/>
</dbReference>
<dbReference type="PANTHER" id="PTHR47894:SF1">
    <property type="entry name" value="HTH-TYPE TRANSCRIPTIONAL REGULATOR VQSM"/>
    <property type="match status" value="1"/>
</dbReference>
<dbReference type="SMART" id="SM00342">
    <property type="entry name" value="HTH_ARAC"/>
    <property type="match status" value="1"/>
</dbReference>
<evidence type="ECO:0000313" key="3">
    <source>
        <dbReference type="EMBL" id="QJR79475.1"/>
    </source>
</evidence>
<accession>A0A6M4MA38</accession>
<dbReference type="KEGG" id="apel:CA267_001025"/>
<sequence>MMKRSGMLRKAIASPTIINATDKVVPATPIVKAIIDVARARGAHLEKLLRGTGLFLEDISEHAGISPTQLSRLMINAQNMTTGHDCAFQAGSSLASSHYQGLFVGISTCRHLMDVLRLAGIYRWSLSPFISATRYESATQYYFVLQDSMGASKHWRFAVEMFCAALVAMSKHWHGQRLPFHFDFPFSRPRYIQEFETHLGYRLSFDQPMLVVRLDKVAAYSPFKSVQPHMRRTLLAKYREQRSGGMTLPDSVRFLVKKYPAISLDDVARRLSLSPATVKRRLREYEVTFRQLVDASKREQAIYLLSVQKLSNEQSALKMAISDLTNFRRAVKRWTGFTPSELRNP</sequence>
<reference evidence="4" key="1">
    <citation type="submission" date="2014-12" db="EMBL/GenBank/DDBJ databases">
        <title>Complete genome sequence of a multi-drug resistant Klebsiella pneumoniae.</title>
        <authorList>
            <person name="Hua X."/>
            <person name="Chen Q."/>
            <person name="Li X."/>
            <person name="Feng Y."/>
            <person name="Ruan Z."/>
            <person name="Yu Y."/>
        </authorList>
    </citation>
    <scope>NUCLEOTIDE SEQUENCE [LARGE SCALE GENOMIC DNA]</scope>
    <source>
        <strain evidence="4">5.12</strain>
    </source>
</reference>
<organism evidence="3 4">
    <name type="scientific">Alteromonas pelagimontana</name>
    <dbReference type="NCBI Taxonomy" id="1858656"/>
    <lineage>
        <taxon>Bacteria</taxon>
        <taxon>Pseudomonadati</taxon>
        <taxon>Pseudomonadota</taxon>
        <taxon>Gammaproteobacteria</taxon>
        <taxon>Alteromonadales</taxon>
        <taxon>Alteromonadaceae</taxon>
        <taxon>Alteromonas/Salinimonas group</taxon>
        <taxon>Alteromonas</taxon>
    </lineage>
</organism>
<dbReference type="GO" id="GO:0003700">
    <property type="term" value="F:DNA-binding transcription factor activity"/>
    <property type="evidence" value="ECO:0007669"/>
    <property type="project" value="InterPro"/>
</dbReference>
<dbReference type="AlphaFoldDB" id="A0A6M4MA38"/>
<dbReference type="PANTHER" id="PTHR47894">
    <property type="entry name" value="HTH-TYPE TRANSCRIPTIONAL REGULATOR GADX"/>
    <property type="match status" value="1"/>
</dbReference>
<proteinExistence type="predicted"/>
<dbReference type="Pfam" id="PF12625">
    <property type="entry name" value="Arabinose_bd"/>
    <property type="match status" value="1"/>
</dbReference>
<feature type="domain" description="HTH araC/xylS-type" evidence="2">
    <location>
        <begin position="249"/>
        <end position="345"/>
    </location>
</feature>
<dbReference type="Proteomes" id="UP000219285">
    <property type="component" value="Chromosome"/>
</dbReference>
<reference evidence="3 4" key="2">
    <citation type="submission" date="2020-04" db="EMBL/GenBank/DDBJ databases">
        <title>Complete genome sequence of Alteromonas pelagimontana 5.12T.</title>
        <authorList>
            <person name="Sinha R.K."/>
            <person name="Krishnan K.P."/>
            <person name="Kurian J.P."/>
        </authorList>
    </citation>
    <scope>NUCLEOTIDE SEQUENCE [LARGE SCALE GENOMIC DNA]</scope>
    <source>
        <strain evidence="3 4">5.12</strain>
    </source>
</reference>
<dbReference type="Gene3D" id="1.10.10.60">
    <property type="entry name" value="Homeodomain-like"/>
    <property type="match status" value="1"/>
</dbReference>
<dbReference type="EMBL" id="CP052766">
    <property type="protein sequence ID" value="QJR79475.1"/>
    <property type="molecule type" value="Genomic_DNA"/>
</dbReference>
<protein>
    <submittedName>
        <fullName evidence="3">Helix-turn-helix domain-containing protein</fullName>
    </submittedName>
</protein>
<name>A0A6M4MA38_9ALTE</name>
<evidence type="ECO:0000313" key="4">
    <source>
        <dbReference type="Proteomes" id="UP000219285"/>
    </source>
</evidence>
<dbReference type="Pfam" id="PF12833">
    <property type="entry name" value="HTH_18"/>
    <property type="match status" value="1"/>
</dbReference>
<dbReference type="GO" id="GO:0005829">
    <property type="term" value="C:cytosol"/>
    <property type="evidence" value="ECO:0007669"/>
    <property type="project" value="TreeGrafter"/>
</dbReference>
<dbReference type="GO" id="GO:0000976">
    <property type="term" value="F:transcription cis-regulatory region binding"/>
    <property type="evidence" value="ECO:0007669"/>
    <property type="project" value="TreeGrafter"/>
</dbReference>
<evidence type="ECO:0000256" key="1">
    <source>
        <dbReference type="ARBA" id="ARBA00023125"/>
    </source>
</evidence>
<dbReference type="InterPro" id="IPR018060">
    <property type="entry name" value="HTH_AraC"/>
</dbReference>
<gene>
    <name evidence="3" type="ORF">CA267_001025</name>
</gene>
<keyword evidence="4" id="KW-1185">Reference proteome</keyword>
<dbReference type="OrthoDB" id="6079354at2"/>
<evidence type="ECO:0000259" key="2">
    <source>
        <dbReference type="PROSITE" id="PS01124"/>
    </source>
</evidence>